<keyword evidence="4" id="KW-0472">Membrane</keyword>
<organism evidence="7 8">
    <name type="scientific">Petromyzon marinus</name>
    <name type="common">Sea lamprey</name>
    <dbReference type="NCBI Taxonomy" id="7757"/>
    <lineage>
        <taxon>Eukaryota</taxon>
        <taxon>Metazoa</taxon>
        <taxon>Chordata</taxon>
        <taxon>Craniata</taxon>
        <taxon>Vertebrata</taxon>
        <taxon>Cyclostomata</taxon>
        <taxon>Hyperoartia</taxon>
        <taxon>Petromyzontiformes</taxon>
        <taxon>Petromyzontidae</taxon>
        <taxon>Petromyzon</taxon>
    </lineage>
</organism>
<feature type="signal peptide" evidence="5">
    <location>
        <begin position="1"/>
        <end position="20"/>
    </location>
</feature>
<dbReference type="KEGG" id="pmrn:116940389"/>
<evidence type="ECO:0000259" key="6">
    <source>
        <dbReference type="Pfam" id="PF01094"/>
    </source>
</evidence>
<evidence type="ECO:0000313" key="7">
    <source>
        <dbReference type="Proteomes" id="UP001318040"/>
    </source>
</evidence>
<dbReference type="GO" id="GO:0016020">
    <property type="term" value="C:membrane"/>
    <property type="evidence" value="ECO:0007669"/>
    <property type="project" value="UniProtKB-SubCell"/>
</dbReference>
<gene>
    <name evidence="8" type="primary">LOC116940389</name>
</gene>
<dbReference type="Proteomes" id="UP001318040">
    <property type="component" value="Chromosome 8"/>
</dbReference>
<comment type="subcellular location">
    <subcellularLocation>
        <location evidence="1">Membrane</location>
    </subcellularLocation>
</comment>
<dbReference type="Gene3D" id="3.40.50.2300">
    <property type="match status" value="1"/>
</dbReference>
<evidence type="ECO:0000256" key="5">
    <source>
        <dbReference type="SAM" id="SignalP"/>
    </source>
</evidence>
<name>A0AAJ7SV51_PETMA</name>
<evidence type="ECO:0000256" key="2">
    <source>
        <dbReference type="ARBA" id="ARBA00022692"/>
    </source>
</evidence>
<evidence type="ECO:0000256" key="4">
    <source>
        <dbReference type="ARBA" id="ARBA00023136"/>
    </source>
</evidence>
<keyword evidence="7" id="KW-1185">Reference proteome</keyword>
<evidence type="ECO:0000256" key="3">
    <source>
        <dbReference type="ARBA" id="ARBA00022989"/>
    </source>
</evidence>
<keyword evidence="2" id="KW-0812">Transmembrane</keyword>
<accession>A0AAJ7SV51</accession>
<protein>
    <submittedName>
        <fullName evidence="8">Guanylate cyclase 2G-like</fullName>
    </submittedName>
</protein>
<reference evidence="8" key="1">
    <citation type="submission" date="2025-08" db="UniProtKB">
        <authorList>
            <consortium name="RefSeq"/>
        </authorList>
    </citation>
    <scope>IDENTIFICATION</scope>
    <source>
        <tissue evidence="8">Sperm</tissue>
    </source>
</reference>
<dbReference type="AlphaFoldDB" id="A0AAJ7SV51"/>
<feature type="chain" id="PRO_5042515933" evidence="5">
    <location>
        <begin position="21"/>
        <end position="124"/>
    </location>
</feature>
<dbReference type="Pfam" id="PF01094">
    <property type="entry name" value="ANF_receptor"/>
    <property type="match status" value="1"/>
</dbReference>
<dbReference type="InterPro" id="IPR001828">
    <property type="entry name" value="ANF_lig-bd_rcpt"/>
</dbReference>
<feature type="domain" description="Receptor ligand binding region" evidence="6">
    <location>
        <begin position="43"/>
        <end position="105"/>
    </location>
</feature>
<dbReference type="SUPFAM" id="SSF53822">
    <property type="entry name" value="Periplasmic binding protein-like I"/>
    <property type="match status" value="1"/>
</dbReference>
<sequence length="124" mass="13272">MATLARILTLILMGALGTVAERFLIGLQAPQALSNPFSVMRLGAALQIAFDSLNSNPTFMPNHTFAFTYADCACDAKVSLDSFVTQVREKGIIALLGPVCAEASEVSFFIRVPILMPSCCPLCN</sequence>
<dbReference type="RefSeq" id="XP_032806064.1">
    <property type="nucleotide sequence ID" value="XM_032950173.1"/>
</dbReference>
<evidence type="ECO:0000313" key="8">
    <source>
        <dbReference type="RefSeq" id="XP_032806064.1"/>
    </source>
</evidence>
<evidence type="ECO:0000256" key="1">
    <source>
        <dbReference type="ARBA" id="ARBA00004370"/>
    </source>
</evidence>
<keyword evidence="3" id="KW-1133">Transmembrane helix</keyword>
<proteinExistence type="predicted"/>
<keyword evidence="5" id="KW-0732">Signal</keyword>
<dbReference type="InterPro" id="IPR028082">
    <property type="entry name" value="Peripla_BP_I"/>
</dbReference>